<dbReference type="OrthoDB" id="5388486at2759"/>
<dbReference type="SMART" id="SM00355">
    <property type="entry name" value="ZnF_C2H2"/>
    <property type="match status" value="2"/>
</dbReference>
<dbReference type="InterPro" id="IPR039970">
    <property type="entry name" value="TF_Grauzone"/>
</dbReference>
<protein>
    <recommendedName>
        <fullName evidence="3">C2H2-type domain-containing protein</fullName>
    </recommendedName>
</protein>
<dbReference type="AlphaFoldDB" id="A0A1Q8RNJ0"/>
<evidence type="ECO:0000259" key="3">
    <source>
        <dbReference type="PROSITE" id="PS50157"/>
    </source>
</evidence>
<dbReference type="Gene3D" id="3.30.160.60">
    <property type="entry name" value="Classic Zinc Finger"/>
    <property type="match status" value="1"/>
</dbReference>
<evidence type="ECO:0000313" key="5">
    <source>
        <dbReference type="Proteomes" id="UP000186583"/>
    </source>
</evidence>
<dbReference type="PROSITE" id="PS50157">
    <property type="entry name" value="ZINC_FINGER_C2H2_2"/>
    <property type="match status" value="1"/>
</dbReference>
<gene>
    <name evidence="4" type="ORF">CCHL11_05400</name>
</gene>
<dbReference type="STRING" id="708187.A0A1Q8RNJ0"/>
<reference evidence="4 5" key="1">
    <citation type="submission" date="2016-11" db="EMBL/GenBank/DDBJ databases">
        <title>Draft Genome Assembly of Colletotrichum chlorophyti a pathogen of herbaceous plants.</title>
        <authorList>
            <person name="Gan P."/>
            <person name="Narusaka M."/>
            <person name="Tsushima A."/>
            <person name="Narusaka Y."/>
            <person name="Takano Y."/>
            <person name="Shirasu K."/>
        </authorList>
    </citation>
    <scope>NUCLEOTIDE SEQUENCE [LARGE SCALE GENOMIC DNA]</scope>
    <source>
        <strain evidence="4 5">NTL11</strain>
    </source>
</reference>
<evidence type="ECO:0000313" key="4">
    <source>
        <dbReference type="EMBL" id="OLN85889.1"/>
    </source>
</evidence>
<keyword evidence="1" id="KW-0863">Zinc-finger</keyword>
<evidence type="ECO:0000256" key="1">
    <source>
        <dbReference type="PROSITE-ProRule" id="PRU00042"/>
    </source>
</evidence>
<name>A0A1Q8RNJ0_9PEZI</name>
<keyword evidence="1" id="KW-0862">Zinc</keyword>
<keyword evidence="5" id="KW-1185">Reference proteome</keyword>
<dbReference type="PANTHER" id="PTHR23225:SF2">
    <property type="entry name" value="AT09679P-RELATED"/>
    <property type="match status" value="1"/>
</dbReference>
<dbReference type="InterPro" id="IPR013087">
    <property type="entry name" value="Znf_C2H2_type"/>
</dbReference>
<feature type="compositionally biased region" description="Polar residues" evidence="2">
    <location>
        <begin position="264"/>
        <end position="279"/>
    </location>
</feature>
<feature type="region of interest" description="Disordered" evidence="2">
    <location>
        <begin position="70"/>
        <end position="177"/>
    </location>
</feature>
<feature type="domain" description="C2H2-type" evidence="3">
    <location>
        <begin position="191"/>
        <end position="215"/>
    </location>
</feature>
<feature type="region of interest" description="Disordered" evidence="2">
    <location>
        <begin position="264"/>
        <end position="290"/>
    </location>
</feature>
<feature type="compositionally biased region" description="Polar residues" evidence="2">
    <location>
        <begin position="147"/>
        <end position="160"/>
    </location>
</feature>
<proteinExistence type="predicted"/>
<comment type="caution">
    <text evidence="4">The sequence shown here is derived from an EMBL/GenBank/DDBJ whole genome shotgun (WGS) entry which is preliminary data.</text>
</comment>
<dbReference type="PANTHER" id="PTHR23225">
    <property type="entry name" value="ZINC FINGER PROTEIN"/>
    <property type="match status" value="1"/>
</dbReference>
<dbReference type="EMBL" id="MPGH01000138">
    <property type="protein sequence ID" value="OLN85889.1"/>
    <property type="molecule type" value="Genomic_DNA"/>
</dbReference>
<keyword evidence="1" id="KW-0479">Metal-binding</keyword>
<evidence type="ECO:0000256" key="2">
    <source>
        <dbReference type="SAM" id="MobiDB-lite"/>
    </source>
</evidence>
<dbReference type="GO" id="GO:0003700">
    <property type="term" value="F:DNA-binding transcription factor activity"/>
    <property type="evidence" value="ECO:0007669"/>
    <property type="project" value="InterPro"/>
</dbReference>
<dbReference type="Proteomes" id="UP000186583">
    <property type="component" value="Unassembled WGS sequence"/>
</dbReference>
<dbReference type="GO" id="GO:0008270">
    <property type="term" value="F:zinc ion binding"/>
    <property type="evidence" value="ECO:0007669"/>
    <property type="project" value="UniProtKB-KW"/>
</dbReference>
<feature type="compositionally biased region" description="Polar residues" evidence="2">
    <location>
        <begin position="70"/>
        <end position="83"/>
    </location>
</feature>
<organism evidence="4 5">
    <name type="scientific">Colletotrichum chlorophyti</name>
    <dbReference type="NCBI Taxonomy" id="708187"/>
    <lineage>
        <taxon>Eukaryota</taxon>
        <taxon>Fungi</taxon>
        <taxon>Dikarya</taxon>
        <taxon>Ascomycota</taxon>
        <taxon>Pezizomycotina</taxon>
        <taxon>Sordariomycetes</taxon>
        <taxon>Hypocreomycetidae</taxon>
        <taxon>Glomerellales</taxon>
        <taxon>Glomerellaceae</taxon>
        <taxon>Colletotrichum</taxon>
    </lineage>
</organism>
<accession>A0A1Q8RNJ0</accession>
<dbReference type="PROSITE" id="PS00028">
    <property type="entry name" value="ZINC_FINGER_C2H2_1"/>
    <property type="match status" value="1"/>
</dbReference>
<feature type="compositionally biased region" description="Basic and acidic residues" evidence="2">
    <location>
        <begin position="110"/>
        <end position="124"/>
    </location>
</feature>
<sequence length="464" mass="51643">MHHKQSPGDWEAQQFQNQTLLGLGMSRCVFVNPQDVNISQTMFDDEVVSTEFNSNRTFSFCGSEPDELTITQPSSFPSRQISPDNPEPLIEKECHTNETVYPVSYPDPEPSEHGRHGSEVKAEAHSASNDDGDLGWKSKPSRKRYRATTTKPHSSSASTAHQRKRPRTSNNVNGQSLARVGATISSRNSKILCTECTTAFSDESIYQKHMKQHHTRPFVCVFNYAGCPSTFASKNEWKRHVSSQHLALQYWLCIQDGCCKTKNPPTNRRSSSMTTSDYTAPTPPALPNGAIFNRKDLYTQHVRRMHVPPNVRKAQKQKKPTPEWDERLKSLQAEAETTRCDLPQHMSCPAAGCTQEFRGPQAWDERMEHVARHLERAADGIEPPVRFGGDSDLTLTRWASNPDVYVVRRTNGPGGWELINPLKGEVGPSTGNGKGGSVSSASTFLKEIVVAGCSDEDAEGEDDD</sequence>